<organism evidence="1 2">
    <name type="scientific">Phaeosphaeria nodorum (strain SN15 / ATCC MYA-4574 / FGSC 10173)</name>
    <name type="common">Glume blotch fungus</name>
    <name type="synonym">Parastagonospora nodorum</name>
    <dbReference type="NCBI Taxonomy" id="321614"/>
    <lineage>
        <taxon>Eukaryota</taxon>
        <taxon>Fungi</taxon>
        <taxon>Dikarya</taxon>
        <taxon>Ascomycota</taxon>
        <taxon>Pezizomycotina</taxon>
        <taxon>Dothideomycetes</taxon>
        <taxon>Pleosporomycetidae</taxon>
        <taxon>Pleosporales</taxon>
        <taxon>Pleosporineae</taxon>
        <taxon>Phaeosphaeriaceae</taxon>
        <taxon>Parastagonospora</taxon>
    </lineage>
</organism>
<sequence>MAEANHVIMDGVSFNITQGDKTKTYYIAQALLKTHAPLFLESPPCKEGLKRPERTIEIDDIDIETFDFLVKWLITTDKDVAKTVSKHALHVEYVAEAWHRIMPMLNTYIFGYKYNIWILQVASLTQLALYMQAYIDHREPHDSSKCRSTGNQFPRKQIAFIYDEKKRSNFIALRQLLVDSFCAADMEERLTCEKLLRYPSVFLVEVTHRRLELAASKGTGAETEGILQIHLYRAELMGLKRKRAD</sequence>
<keyword evidence="2" id="KW-1185">Reference proteome</keyword>
<reference evidence="2" key="1">
    <citation type="journal article" date="2021" name="BMC Genomics">
        <title>Chromosome-level genome assembly and manually-curated proteome of model necrotroph Parastagonospora nodorum Sn15 reveals a genome-wide trove of candidate effector homologs, and redundancy of virulence-related functions within an accessory chromosome.</title>
        <authorList>
            <person name="Bertazzoni S."/>
            <person name="Jones D.A.B."/>
            <person name="Phan H.T."/>
            <person name="Tan K.-C."/>
            <person name="Hane J.K."/>
        </authorList>
    </citation>
    <scope>NUCLEOTIDE SEQUENCE [LARGE SCALE GENOMIC DNA]</scope>
    <source>
        <strain evidence="2">SN15 / ATCC MYA-4574 / FGSC 10173)</strain>
    </source>
</reference>
<evidence type="ECO:0008006" key="3">
    <source>
        <dbReference type="Google" id="ProtNLM"/>
    </source>
</evidence>
<evidence type="ECO:0000313" key="1">
    <source>
        <dbReference type="EMBL" id="QRD02463.1"/>
    </source>
</evidence>
<dbReference type="VEuPathDB" id="FungiDB:JI435_440900"/>
<dbReference type="EMBL" id="CP069035">
    <property type="protein sequence ID" value="QRD02463.1"/>
    <property type="molecule type" value="Genomic_DNA"/>
</dbReference>
<dbReference type="OrthoDB" id="10618244at2759"/>
<accession>A0A7U2I7I6</accession>
<protein>
    <recommendedName>
        <fullName evidence="3">BTB domain-containing protein</fullName>
    </recommendedName>
</protein>
<gene>
    <name evidence="1" type="ORF">JI435_440900</name>
</gene>
<dbReference type="AlphaFoldDB" id="A0A7U2I7I6"/>
<dbReference type="Proteomes" id="UP000663193">
    <property type="component" value="Chromosome 13"/>
</dbReference>
<evidence type="ECO:0000313" key="2">
    <source>
        <dbReference type="Proteomes" id="UP000663193"/>
    </source>
</evidence>
<proteinExistence type="predicted"/>
<name>A0A7U2I7I6_PHANO</name>